<feature type="domain" description="Glycosyltransferase 2-like" evidence="1">
    <location>
        <begin position="10"/>
        <end position="131"/>
    </location>
</feature>
<protein>
    <recommendedName>
        <fullName evidence="1">Glycosyltransferase 2-like domain-containing protein</fullName>
    </recommendedName>
</protein>
<name>A0A327KU48_9BRAD</name>
<dbReference type="Gene3D" id="3.90.550.10">
    <property type="entry name" value="Spore Coat Polysaccharide Biosynthesis Protein SpsA, Chain A"/>
    <property type="match status" value="1"/>
</dbReference>
<dbReference type="InterPro" id="IPR050834">
    <property type="entry name" value="Glycosyltransf_2"/>
</dbReference>
<keyword evidence="3" id="KW-1185">Reference proteome</keyword>
<dbReference type="PANTHER" id="PTHR43685:SF2">
    <property type="entry name" value="GLYCOSYLTRANSFERASE 2-LIKE DOMAIN-CONTAINING PROTEIN"/>
    <property type="match status" value="1"/>
</dbReference>
<dbReference type="SUPFAM" id="SSF53448">
    <property type="entry name" value="Nucleotide-diphospho-sugar transferases"/>
    <property type="match status" value="1"/>
</dbReference>
<comment type="caution">
    <text evidence="2">The sequence shown here is derived from an EMBL/GenBank/DDBJ whole genome shotgun (WGS) entry which is preliminary data.</text>
</comment>
<dbReference type="OrthoDB" id="8097803at2"/>
<evidence type="ECO:0000313" key="2">
    <source>
        <dbReference type="EMBL" id="RAI38848.1"/>
    </source>
</evidence>
<evidence type="ECO:0000259" key="1">
    <source>
        <dbReference type="Pfam" id="PF00535"/>
    </source>
</evidence>
<sequence length="317" mass="34551">MSAAANPRVSVLLPVYNAVASLGRAVDSVLAQTIEDLELIIVDDASRDGTPSMLADTYGREPRVRIVRLPHNQGPAHARNVALAAAGGTWIGLVDSDDAWQRDRLARLLGRADGLDAVFDNLLECNPVTGNPAGPLFPSLPGGGLTIASLLAPTAPGSRYNYGYLKPIIRHEFLRAKGIAYDERLRTSEDLLLYLVLLLEGAVTGTVDEPLYLYTVPVGRSGTASASSNTVPRDDEVGAAMTEILARYAGRADAASARAIEDRIAYLRRIRPISDFDHARRKREYGRATVLFAAHAAVRRELVDRLRRRFSRRSRQS</sequence>
<dbReference type="RefSeq" id="WP_111357282.1">
    <property type="nucleotide sequence ID" value="NZ_NHSK01000087.1"/>
</dbReference>
<dbReference type="Proteomes" id="UP000248863">
    <property type="component" value="Unassembled WGS sequence"/>
</dbReference>
<dbReference type="PANTHER" id="PTHR43685">
    <property type="entry name" value="GLYCOSYLTRANSFERASE"/>
    <property type="match status" value="1"/>
</dbReference>
<dbReference type="CDD" id="cd00761">
    <property type="entry name" value="Glyco_tranf_GTA_type"/>
    <property type="match status" value="1"/>
</dbReference>
<accession>A0A327KU48</accession>
<dbReference type="AlphaFoldDB" id="A0A327KU48"/>
<dbReference type="InterPro" id="IPR029044">
    <property type="entry name" value="Nucleotide-diphossugar_trans"/>
</dbReference>
<gene>
    <name evidence="2" type="ORF">CH338_11295</name>
</gene>
<organism evidence="2 3">
    <name type="scientific">Rhodoplanes elegans</name>
    <dbReference type="NCBI Taxonomy" id="29408"/>
    <lineage>
        <taxon>Bacteria</taxon>
        <taxon>Pseudomonadati</taxon>
        <taxon>Pseudomonadota</taxon>
        <taxon>Alphaproteobacteria</taxon>
        <taxon>Hyphomicrobiales</taxon>
        <taxon>Nitrobacteraceae</taxon>
        <taxon>Rhodoplanes</taxon>
    </lineage>
</organism>
<evidence type="ECO:0000313" key="3">
    <source>
        <dbReference type="Proteomes" id="UP000248863"/>
    </source>
</evidence>
<dbReference type="InterPro" id="IPR001173">
    <property type="entry name" value="Glyco_trans_2-like"/>
</dbReference>
<dbReference type="EMBL" id="NPEU01000104">
    <property type="protein sequence ID" value="RAI38848.1"/>
    <property type="molecule type" value="Genomic_DNA"/>
</dbReference>
<reference evidence="2 3" key="1">
    <citation type="submission" date="2017-07" db="EMBL/GenBank/DDBJ databases">
        <title>Draft Genome Sequences of Select Purple Nonsulfur Bacteria.</title>
        <authorList>
            <person name="Lasarre B."/>
            <person name="Mckinlay J.B."/>
        </authorList>
    </citation>
    <scope>NUCLEOTIDE SEQUENCE [LARGE SCALE GENOMIC DNA]</scope>
    <source>
        <strain evidence="2 3">DSM 11907</strain>
    </source>
</reference>
<dbReference type="Pfam" id="PF00535">
    <property type="entry name" value="Glycos_transf_2"/>
    <property type="match status" value="1"/>
</dbReference>
<proteinExistence type="predicted"/>